<sequence length="149" mass="17329">MEDRVAWKDSVCTRLRLGCKYYRQIGVVVRNADRQCRLCGQDDSNSLPHYVLRFPELSQITPPARKPLPRVRKPNLQPDRGQDSNPCTWRPSDPNASMVLLYHGGLKTFVPVFWLIPFQSFRELAVKVDFFFYHFVVLGKFPSCIKKTL</sequence>
<dbReference type="AlphaFoldDB" id="A0A5B7HAQ8"/>
<comment type="caution">
    <text evidence="2">The sequence shown here is derived from an EMBL/GenBank/DDBJ whole genome shotgun (WGS) entry which is preliminary data.</text>
</comment>
<organism evidence="2 3">
    <name type="scientific">Portunus trituberculatus</name>
    <name type="common">Swimming crab</name>
    <name type="synonym">Neptunus trituberculatus</name>
    <dbReference type="NCBI Taxonomy" id="210409"/>
    <lineage>
        <taxon>Eukaryota</taxon>
        <taxon>Metazoa</taxon>
        <taxon>Ecdysozoa</taxon>
        <taxon>Arthropoda</taxon>
        <taxon>Crustacea</taxon>
        <taxon>Multicrustacea</taxon>
        <taxon>Malacostraca</taxon>
        <taxon>Eumalacostraca</taxon>
        <taxon>Eucarida</taxon>
        <taxon>Decapoda</taxon>
        <taxon>Pleocyemata</taxon>
        <taxon>Brachyura</taxon>
        <taxon>Eubrachyura</taxon>
        <taxon>Portunoidea</taxon>
        <taxon>Portunidae</taxon>
        <taxon>Portuninae</taxon>
        <taxon>Portunus</taxon>
    </lineage>
</organism>
<feature type="region of interest" description="Disordered" evidence="1">
    <location>
        <begin position="62"/>
        <end position="90"/>
    </location>
</feature>
<protein>
    <submittedName>
        <fullName evidence="2">Uncharacterized protein</fullName>
    </submittedName>
</protein>
<dbReference type="Proteomes" id="UP000324222">
    <property type="component" value="Unassembled WGS sequence"/>
</dbReference>
<dbReference type="EMBL" id="VSRR010025713">
    <property type="protein sequence ID" value="MPC67056.1"/>
    <property type="molecule type" value="Genomic_DNA"/>
</dbReference>
<evidence type="ECO:0000313" key="2">
    <source>
        <dbReference type="EMBL" id="MPC67056.1"/>
    </source>
</evidence>
<name>A0A5B7HAQ8_PORTR</name>
<gene>
    <name evidence="2" type="ORF">E2C01_061220</name>
</gene>
<proteinExistence type="predicted"/>
<evidence type="ECO:0000313" key="3">
    <source>
        <dbReference type="Proteomes" id="UP000324222"/>
    </source>
</evidence>
<accession>A0A5B7HAQ8</accession>
<keyword evidence="3" id="KW-1185">Reference proteome</keyword>
<reference evidence="2 3" key="1">
    <citation type="submission" date="2019-05" db="EMBL/GenBank/DDBJ databases">
        <title>Another draft genome of Portunus trituberculatus and its Hox gene families provides insights of decapod evolution.</title>
        <authorList>
            <person name="Jeong J.-H."/>
            <person name="Song I."/>
            <person name="Kim S."/>
            <person name="Choi T."/>
            <person name="Kim D."/>
            <person name="Ryu S."/>
            <person name="Kim W."/>
        </authorList>
    </citation>
    <scope>NUCLEOTIDE SEQUENCE [LARGE SCALE GENOMIC DNA]</scope>
    <source>
        <tissue evidence="2">Muscle</tissue>
    </source>
</reference>
<evidence type="ECO:0000256" key="1">
    <source>
        <dbReference type="SAM" id="MobiDB-lite"/>
    </source>
</evidence>